<dbReference type="Gene3D" id="3.30.470.20">
    <property type="entry name" value="ATP-grasp fold, B domain"/>
    <property type="match status" value="1"/>
</dbReference>
<dbReference type="GO" id="GO:0016874">
    <property type="term" value="F:ligase activity"/>
    <property type="evidence" value="ECO:0007669"/>
    <property type="project" value="UniProtKB-KW"/>
</dbReference>
<dbReference type="PANTHER" id="PTHR43585">
    <property type="entry name" value="FUMIPYRROLE BIOSYNTHESIS PROTEIN C"/>
    <property type="match status" value="1"/>
</dbReference>
<keyword evidence="2 4" id="KW-0547">Nucleotide-binding</keyword>
<organism evidence="6 7">
    <name type="scientific">Cytobacillus horneckiae</name>
    <dbReference type="NCBI Taxonomy" id="549687"/>
    <lineage>
        <taxon>Bacteria</taxon>
        <taxon>Bacillati</taxon>
        <taxon>Bacillota</taxon>
        <taxon>Bacilli</taxon>
        <taxon>Bacillales</taxon>
        <taxon>Bacillaceae</taxon>
        <taxon>Cytobacillus</taxon>
    </lineage>
</organism>
<name>A0A2N0ZFS6_9BACI</name>
<dbReference type="InterPro" id="IPR011761">
    <property type="entry name" value="ATP-grasp"/>
</dbReference>
<evidence type="ECO:0000256" key="2">
    <source>
        <dbReference type="ARBA" id="ARBA00022741"/>
    </source>
</evidence>
<keyword evidence="7" id="KW-1185">Reference proteome</keyword>
<evidence type="ECO:0000259" key="5">
    <source>
        <dbReference type="PROSITE" id="PS50975"/>
    </source>
</evidence>
<dbReference type="SUPFAM" id="SSF56059">
    <property type="entry name" value="Glutathione synthetase ATP-binding domain-like"/>
    <property type="match status" value="1"/>
</dbReference>
<dbReference type="SUPFAM" id="SSF52440">
    <property type="entry name" value="PreATP-grasp domain"/>
    <property type="match status" value="1"/>
</dbReference>
<dbReference type="InterPro" id="IPR016185">
    <property type="entry name" value="PreATP-grasp_dom_sf"/>
</dbReference>
<dbReference type="EMBL" id="PISD01000030">
    <property type="protein sequence ID" value="PKG28359.1"/>
    <property type="molecule type" value="Genomic_DNA"/>
</dbReference>
<dbReference type="InterPro" id="IPR040570">
    <property type="entry name" value="LAL_C2"/>
</dbReference>
<protein>
    <recommendedName>
        <fullName evidence="5">ATP-grasp domain-containing protein</fullName>
    </recommendedName>
</protein>
<sequence length="396" mass="43042">MIENKKLLIVGGSYLQLPAIIKAKEMGMKVAVADYNQNAIGVSYADKYYNVSTIDENGIYEAAKDFCADGVITLATDMPMRAVAYACEKLGLNSISYDTAIKSTNKGEMIKAFEAHGVTHPWYYILQEVEQLDSIESKLTYPCISKPIDSSGSRGVVLIKSPQELRKSISYSLKHSPKTGVIIEEYMNGKEVSVEIVVVNEIVHILAVTDKLTTGAPHFVETRHTQPSRLGKENIENIKDLAVKAVLAVGINNGPAHVEIMFTNEGPKLIELGARMGGDFISTHLVPLSTGVDMMKAVITLACGEEVDLKTKFKKGSAIQYITGDVGFIKKIDGLGLASQIVGVNEIKMLKNIGDQSRGVFNSHDRLGYVIAQGSTVYTAMNTCEKALSAISIEIE</sequence>
<accession>A0A2N0ZFS6</accession>
<feature type="domain" description="ATP-grasp" evidence="5">
    <location>
        <begin position="110"/>
        <end position="303"/>
    </location>
</feature>
<dbReference type="Gene3D" id="3.30.1490.20">
    <property type="entry name" value="ATP-grasp fold, A domain"/>
    <property type="match status" value="1"/>
</dbReference>
<dbReference type="InterPro" id="IPR052032">
    <property type="entry name" value="ATP-dep_AA_Ligase"/>
</dbReference>
<evidence type="ECO:0000313" key="7">
    <source>
        <dbReference type="Proteomes" id="UP000233343"/>
    </source>
</evidence>
<dbReference type="GO" id="GO:0046872">
    <property type="term" value="F:metal ion binding"/>
    <property type="evidence" value="ECO:0007669"/>
    <property type="project" value="InterPro"/>
</dbReference>
<evidence type="ECO:0000256" key="3">
    <source>
        <dbReference type="ARBA" id="ARBA00022840"/>
    </source>
</evidence>
<comment type="caution">
    <text evidence="6">The sequence shown here is derived from an EMBL/GenBank/DDBJ whole genome shotgun (WGS) entry which is preliminary data.</text>
</comment>
<evidence type="ECO:0000256" key="1">
    <source>
        <dbReference type="ARBA" id="ARBA00022598"/>
    </source>
</evidence>
<dbReference type="AlphaFoldDB" id="A0A2N0ZFS6"/>
<dbReference type="Pfam" id="PF18603">
    <property type="entry name" value="LAL_C2"/>
    <property type="match status" value="1"/>
</dbReference>
<keyword evidence="1" id="KW-0436">Ligase</keyword>
<dbReference type="Pfam" id="PF13535">
    <property type="entry name" value="ATP-grasp_4"/>
    <property type="match status" value="1"/>
</dbReference>
<evidence type="ECO:0000256" key="4">
    <source>
        <dbReference type="PROSITE-ProRule" id="PRU00409"/>
    </source>
</evidence>
<reference evidence="6 7" key="1">
    <citation type="journal article" date="2010" name="Int. J. Syst. Evol. Microbiol.">
        <title>Bacillus horneckiae sp. nov., isolated from a spacecraft-assembly clean room.</title>
        <authorList>
            <person name="Vaishampayan P."/>
            <person name="Probst A."/>
            <person name="Krishnamurthi S."/>
            <person name="Ghosh S."/>
            <person name="Osman S."/>
            <person name="McDowall A."/>
            <person name="Ruckmani A."/>
            <person name="Mayilraj S."/>
            <person name="Venkateswaran K."/>
        </authorList>
    </citation>
    <scope>NUCLEOTIDE SEQUENCE [LARGE SCALE GENOMIC DNA]</scope>
    <source>
        <strain evidence="7">1PO1SC</strain>
    </source>
</reference>
<dbReference type="Proteomes" id="UP000233343">
    <property type="component" value="Unassembled WGS sequence"/>
</dbReference>
<dbReference type="Gene3D" id="3.40.50.20">
    <property type="match status" value="1"/>
</dbReference>
<evidence type="ECO:0000313" key="6">
    <source>
        <dbReference type="EMBL" id="PKG28359.1"/>
    </source>
</evidence>
<proteinExistence type="predicted"/>
<gene>
    <name evidence="6" type="ORF">CWS20_14215</name>
</gene>
<dbReference type="PROSITE" id="PS50975">
    <property type="entry name" value="ATP_GRASP"/>
    <property type="match status" value="1"/>
</dbReference>
<keyword evidence="3 4" id="KW-0067">ATP-binding</keyword>
<dbReference type="GO" id="GO:0005524">
    <property type="term" value="F:ATP binding"/>
    <property type="evidence" value="ECO:0007669"/>
    <property type="project" value="UniProtKB-UniRule"/>
</dbReference>
<dbReference type="PANTHER" id="PTHR43585:SF2">
    <property type="entry name" value="ATP-GRASP ENZYME FSQD"/>
    <property type="match status" value="1"/>
</dbReference>
<dbReference type="RefSeq" id="WP_101226334.1">
    <property type="nucleotide sequence ID" value="NZ_JARMMB010000015.1"/>
</dbReference>
<dbReference type="InterPro" id="IPR013815">
    <property type="entry name" value="ATP_grasp_subdomain_1"/>
</dbReference>